<dbReference type="Pfam" id="PF13966">
    <property type="entry name" value="zf-RVT"/>
    <property type="match status" value="1"/>
</dbReference>
<accession>A0AAW2BZ91</accession>
<keyword evidence="3" id="KW-1185">Reference proteome</keyword>
<proteinExistence type="predicted"/>
<feature type="domain" description="Reverse transcriptase zinc-binding" evidence="1">
    <location>
        <begin position="59"/>
        <end position="119"/>
    </location>
</feature>
<protein>
    <recommendedName>
        <fullName evidence="1">Reverse transcriptase zinc-binding domain-containing protein</fullName>
    </recommendedName>
</protein>
<evidence type="ECO:0000313" key="2">
    <source>
        <dbReference type="EMBL" id="KAK9989370.1"/>
    </source>
</evidence>
<reference evidence="2 3" key="1">
    <citation type="submission" date="2024-01" db="EMBL/GenBank/DDBJ databases">
        <title>A telomere-to-telomere, gap-free genome of sweet tea (Lithocarpus litseifolius).</title>
        <authorList>
            <person name="Zhou J."/>
        </authorList>
    </citation>
    <scope>NUCLEOTIDE SEQUENCE [LARGE SCALE GENOMIC DNA]</scope>
    <source>
        <strain evidence="2">Zhou-2022a</strain>
        <tissue evidence="2">Leaf</tissue>
    </source>
</reference>
<name>A0AAW2BZ91_9ROSI</name>
<dbReference type="InterPro" id="IPR052929">
    <property type="entry name" value="RNase_H-like_EbsB-rel"/>
</dbReference>
<evidence type="ECO:0000259" key="1">
    <source>
        <dbReference type="Pfam" id="PF13966"/>
    </source>
</evidence>
<dbReference type="Proteomes" id="UP001459277">
    <property type="component" value="Unassembled WGS sequence"/>
</dbReference>
<dbReference type="AlphaFoldDB" id="A0AAW2BZ91"/>
<evidence type="ECO:0000313" key="3">
    <source>
        <dbReference type="Proteomes" id="UP001459277"/>
    </source>
</evidence>
<organism evidence="2 3">
    <name type="scientific">Lithocarpus litseifolius</name>
    <dbReference type="NCBI Taxonomy" id="425828"/>
    <lineage>
        <taxon>Eukaryota</taxon>
        <taxon>Viridiplantae</taxon>
        <taxon>Streptophyta</taxon>
        <taxon>Embryophyta</taxon>
        <taxon>Tracheophyta</taxon>
        <taxon>Spermatophyta</taxon>
        <taxon>Magnoliopsida</taxon>
        <taxon>eudicotyledons</taxon>
        <taxon>Gunneridae</taxon>
        <taxon>Pentapetalae</taxon>
        <taxon>rosids</taxon>
        <taxon>fabids</taxon>
        <taxon>Fagales</taxon>
        <taxon>Fagaceae</taxon>
        <taxon>Lithocarpus</taxon>
    </lineage>
</organism>
<dbReference type="PANTHER" id="PTHR47074">
    <property type="entry name" value="BNAC02G40300D PROTEIN"/>
    <property type="match status" value="1"/>
</dbReference>
<comment type="caution">
    <text evidence="2">The sequence shown here is derived from an EMBL/GenBank/DDBJ whole genome shotgun (WGS) entry which is preliminary data.</text>
</comment>
<dbReference type="PANTHER" id="PTHR47074:SF48">
    <property type="entry name" value="POLYNUCLEOTIDYL TRANSFERASE, RIBONUCLEASE H-LIKE SUPERFAMILY PROTEIN"/>
    <property type="match status" value="1"/>
</dbReference>
<dbReference type="InterPro" id="IPR026960">
    <property type="entry name" value="RVT-Znf"/>
</dbReference>
<dbReference type="EMBL" id="JAZDWU010000010">
    <property type="protein sequence ID" value="KAK9989370.1"/>
    <property type="molecule type" value="Genomic_DNA"/>
</dbReference>
<sequence length="261" mass="29623">MVISPCPNLHRDAVVSTLIDADRAAWNHQAVDAFFLPLACKIKSIPLGSLQQADCLSWPWDKSGKIKHFLWRACTNALLIKTNLLKRKIITNAHCTICSKEPETIVHALWSCEAARVVWKKYLGWITMGLGRDWSFFDLLDKVRSQPHMLCLFVVTAWKIWDRRNKTRVGEVLVPIVVVVDSAWAYNADHQSIFKQKAHKPRPQNIKWKPPDERCFKVNFDGAMFDDTNEAGIGVIVRNSHGEVIASLSEKIQTPSLVTAL</sequence>
<gene>
    <name evidence="2" type="ORF">SO802_029609</name>
</gene>